<reference evidence="1 2" key="1">
    <citation type="submission" date="2023-12" db="EMBL/GenBank/DDBJ databases">
        <title>Jeotgalibacillus haloalkaliphilus sp. nov., a novel salt-tolerant bacteria, isolated from the estuary of the Fenhe River into the Yellow River.</title>
        <authorList>
            <person name="Li Y."/>
        </authorList>
    </citation>
    <scope>NUCLEOTIDE SEQUENCE [LARGE SCALE GENOMIC DNA]</scope>
    <source>
        <strain evidence="1 2">HH7-29</strain>
    </source>
</reference>
<evidence type="ECO:0000313" key="2">
    <source>
        <dbReference type="Proteomes" id="UP001292084"/>
    </source>
</evidence>
<comment type="caution">
    <text evidence="1">The sequence shown here is derived from an EMBL/GenBank/DDBJ whole genome shotgun (WGS) entry which is preliminary data.</text>
</comment>
<proteinExistence type="predicted"/>
<name>A0ABU5KQ23_9BACL</name>
<protein>
    <submittedName>
        <fullName evidence="1">Uncharacterized protein</fullName>
    </submittedName>
</protein>
<dbReference type="Proteomes" id="UP001292084">
    <property type="component" value="Unassembled WGS sequence"/>
</dbReference>
<gene>
    <name evidence="1" type="ORF">UFB30_14090</name>
</gene>
<keyword evidence="2" id="KW-1185">Reference proteome</keyword>
<accession>A0ABU5KQ23</accession>
<sequence>MYEIEKSGREPTLLSLKVSAGIMFMTTFGSEKLHVERIELSENMFFEKLFKKLLIFLESLVKIINVADEAAVTRQNKIQKTY</sequence>
<evidence type="ECO:0000313" key="1">
    <source>
        <dbReference type="EMBL" id="MDZ5713360.1"/>
    </source>
</evidence>
<organism evidence="1 2">
    <name type="scientific">Jeotgalibacillus haloalkalitolerans</name>
    <dbReference type="NCBI Taxonomy" id="3104292"/>
    <lineage>
        <taxon>Bacteria</taxon>
        <taxon>Bacillati</taxon>
        <taxon>Bacillota</taxon>
        <taxon>Bacilli</taxon>
        <taxon>Bacillales</taxon>
        <taxon>Caryophanaceae</taxon>
        <taxon>Jeotgalibacillus</taxon>
    </lineage>
</organism>
<dbReference type="EMBL" id="JAXQNN010000006">
    <property type="protein sequence ID" value="MDZ5713360.1"/>
    <property type="molecule type" value="Genomic_DNA"/>
</dbReference>